<dbReference type="Gene3D" id="3.40.50.300">
    <property type="entry name" value="P-loop containing nucleotide triphosphate hydrolases"/>
    <property type="match status" value="1"/>
</dbReference>
<comment type="caution">
    <text evidence="1">The sequence shown here is derived from an EMBL/GenBank/DDBJ whole genome shotgun (WGS) entry which is preliminary data.</text>
</comment>
<dbReference type="EMBL" id="PVTF01000010">
    <property type="protein sequence ID" value="PRY37512.1"/>
    <property type="molecule type" value="Genomic_DNA"/>
</dbReference>
<evidence type="ECO:0000313" key="1">
    <source>
        <dbReference type="EMBL" id="PRY37512.1"/>
    </source>
</evidence>
<dbReference type="SUPFAM" id="SSF53795">
    <property type="entry name" value="PEP carboxykinase-like"/>
    <property type="match status" value="1"/>
</dbReference>
<evidence type="ECO:0000313" key="2">
    <source>
        <dbReference type="Proteomes" id="UP000239494"/>
    </source>
</evidence>
<dbReference type="OrthoDB" id="4309861at2"/>
<keyword evidence="2" id="KW-1185">Reference proteome</keyword>
<gene>
    <name evidence="1" type="ORF">CLV43_110324</name>
</gene>
<name>A0A2T0SVS2_9PSEU</name>
<sequence length="340" mass="36314">MASNGTPVDYTVRSRFAETGLRCPPAVAERVESLLTPYLSLTEGRVADGEWQVVSGEEPPAGATPESVRMPGEDAVGYAVDHAKRTLHHLAPWDEAWATQALLRATRSAHRCAASRRGVVFLHAGLVDLDGMGVLLVGGSCSGKTSFITASGLSGAGVMVSNDDVGLVSAPETGGLVGHGWPRSISMRLDTMRLLFGAERSDAIRAGLTHPANRTLLSLKESGVEEHGTALLYPWEYTEVVGTGIRRSATVDAVVYLSLCDDSGGGFEVVPPGERDAAFAAHQLDAPNKNLNLFGYARDPEVVDATRAMATRLPTYRFRYPFSNAYKEVGRLTTCLRQAG</sequence>
<proteinExistence type="predicted"/>
<organism evidence="1 2">
    <name type="scientific">Umezawaea tangerina</name>
    <dbReference type="NCBI Taxonomy" id="84725"/>
    <lineage>
        <taxon>Bacteria</taxon>
        <taxon>Bacillati</taxon>
        <taxon>Actinomycetota</taxon>
        <taxon>Actinomycetes</taxon>
        <taxon>Pseudonocardiales</taxon>
        <taxon>Pseudonocardiaceae</taxon>
        <taxon>Umezawaea</taxon>
    </lineage>
</organism>
<dbReference type="InterPro" id="IPR027417">
    <property type="entry name" value="P-loop_NTPase"/>
</dbReference>
<protein>
    <recommendedName>
        <fullName evidence="3">HprK-related kinase B</fullName>
    </recommendedName>
</protein>
<reference evidence="1 2" key="1">
    <citation type="submission" date="2018-03" db="EMBL/GenBank/DDBJ databases">
        <title>Genomic Encyclopedia of Archaeal and Bacterial Type Strains, Phase II (KMG-II): from individual species to whole genera.</title>
        <authorList>
            <person name="Goeker M."/>
        </authorList>
    </citation>
    <scope>NUCLEOTIDE SEQUENCE [LARGE SCALE GENOMIC DNA]</scope>
    <source>
        <strain evidence="1 2">DSM 44720</strain>
    </source>
</reference>
<dbReference type="Proteomes" id="UP000239494">
    <property type="component" value="Unassembled WGS sequence"/>
</dbReference>
<dbReference type="AlphaFoldDB" id="A0A2T0SVS2"/>
<accession>A0A2T0SVS2</accession>
<dbReference type="RefSeq" id="WP_146174978.1">
    <property type="nucleotide sequence ID" value="NZ_PVTF01000010.1"/>
</dbReference>
<evidence type="ECO:0008006" key="3">
    <source>
        <dbReference type="Google" id="ProtNLM"/>
    </source>
</evidence>